<dbReference type="GO" id="GO:0042158">
    <property type="term" value="P:lipoprotein biosynthetic process"/>
    <property type="evidence" value="ECO:0007669"/>
    <property type="project" value="UniProtKB-UniRule"/>
</dbReference>
<dbReference type="CDD" id="cd07571">
    <property type="entry name" value="ALP_N-acyl_transferase"/>
    <property type="match status" value="1"/>
</dbReference>
<dbReference type="Gene3D" id="3.60.110.10">
    <property type="entry name" value="Carbon-nitrogen hydrolase"/>
    <property type="match status" value="1"/>
</dbReference>
<sequence>MIPKLPVWVSAIAGAIVALAGAPFGIIAAAFAGGVLHLSQSVYDRSICAASLRSWLFGFGYFAVTLHWIVEPFLVDAARHGWMAPFALVFLCGGLAVFWGLAQGVAFLATSETVPADSPTFHFKTIWKRERTLALGPRAHAHFLMNWAFALGGVEVLRSFAFTGFPWGLLGYIWVDTQASMLATVVGPHGLGLLSLFAVCVFAWAVLNRHVLPARVGWGTMIGVLIVVLAGMQPMPPARANVGSAEVEQTLVRIVQPNAPQSEKWLPEKARDFFDRSVALSEAAPENGGRRPDLIVWPETSIPVWLDEADVAIGMISRALPQTPVIAGLQRADRLRFFNTAVVIDDGYVTDFYDKAQLVPFGEYLPFGGLLSKLGIYGLAANEGGGFSRGIGMRTLQVGDLGRAQILICYEGIFPHLAGATKERPAFFALITNDGWFGNWAGPRQHLVQAQFRSLEQGIPMLRSANTGISAIIDARGRVTAQLGMNQTGFIDAGMPAARKATLYARTRDWPIIGVFMLWLIGTSVLVWRRSSLT</sequence>
<gene>
    <name evidence="9 11" type="primary">lnt</name>
    <name evidence="11" type="ORF">NIG5292_01988</name>
</gene>
<proteinExistence type="inferred from homology"/>
<dbReference type="UniPathway" id="UPA00666"/>
<dbReference type="RefSeq" id="WP_048599349.1">
    <property type="nucleotide sequence ID" value="NZ_CVPC01000010.1"/>
</dbReference>
<evidence type="ECO:0000313" key="11">
    <source>
        <dbReference type="EMBL" id="CRK75931.1"/>
    </source>
</evidence>
<dbReference type="Pfam" id="PF20154">
    <property type="entry name" value="LNT_N"/>
    <property type="match status" value="1"/>
</dbReference>
<evidence type="ECO:0000256" key="1">
    <source>
        <dbReference type="ARBA" id="ARBA00004651"/>
    </source>
</evidence>
<dbReference type="PANTHER" id="PTHR38686">
    <property type="entry name" value="APOLIPOPROTEIN N-ACYLTRANSFERASE"/>
    <property type="match status" value="1"/>
</dbReference>
<feature type="transmembrane region" description="Helical" evidence="9">
    <location>
        <begin position="186"/>
        <end position="207"/>
    </location>
</feature>
<feature type="transmembrane region" description="Helical" evidence="9">
    <location>
        <begin position="147"/>
        <end position="174"/>
    </location>
</feature>
<keyword evidence="5 9" id="KW-0812">Transmembrane</keyword>
<dbReference type="Pfam" id="PF00795">
    <property type="entry name" value="CN_hydrolase"/>
    <property type="match status" value="1"/>
</dbReference>
<dbReference type="GO" id="GO:0016410">
    <property type="term" value="F:N-acyltransferase activity"/>
    <property type="evidence" value="ECO:0007669"/>
    <property type="project" value="UniProtKB-UniRule"/>
</dbReference>
<comment type="similarity">
    <text evidence="2 9">Belongs to the CN hydrolase family. Apolipoprotein N-acyltransferase subfamily.</text>
</comment>
<dbReference type="InterPro" id="IPR036526">
    <property type="entry name" value="C-N_Hydrolase_sf"/>
</dbReference>
<dbReference type="EMBL" id="CVQV01000010">
    <property type="protein sequence ID" value="CRK75931.1"/>
    <property type="molecule type" value="Genomic_DNA"/>
</dbReference>
<evidence type="ECO:0000256" key="4">
    <source>
        <dbReference type="ARBA" id="ARBA00022679"/>
    </source>
</evidence>
<feature type="transmembrane region" description="Helical" evidence="9">
    <location>
        <begin position="50"/>
        <end position="70"/>
    </location>
</feature>
<feature type="transmembrane region" description="Helical" evidence="9">
    <location>
        <begin position="510"/>
        <end position="528"/>
    </location>
</feature>
<evidence type="ECO:0000256" key="3">
    <source>
        <dbReference type="ARBA" id="ARBA00022475"/>
    </source>
</evidence>
<dbReference type="EC" id="2.3.1.269" evidence="9"/>
<evidence type="ECO:0000256" key="9">
    <source>
        <dbReference type="HAMAP-Rule" id="MF_01148"/>
    </source>
</evidence>
<feature type="transmembrane region" description="Helical" evidence="9">
    <location>
        <begin position="82"/>
        <end position="102"/>
    </location>
</feature>
<dbReference type="OrthoDB" id="9804277at2"/>
<dbReference type="Proteomes" id="UP000048949">
    <property type="component" value="Unassembled WGS sequence"/>
</dbReference>
<reference evidence="11 12" key="1">
    <citation type="submission" date="2015-04" db="EMBL/GenBank/DDBJ databases">
        <authorList>
            <person name="Syromyatnikov M.Y."/>
            <person name="Popov V.N."/>
        </authorList>
    </citation>
    <scope>NUCLEOTIDE SEQUENCE [LARGE SCALE GENOMIC DNA]</scope>
    <source>
        <strain evidence="11 12">CECT 5292</strain>
    </source>
</reference>
<comment type="catalytic activity">
    <reaction evidence="9">
        <text>N-terminal S-1,2-diacyl-sn-glyceryl-L-cysteinyl-[lipoprotein] + a glycerophospholipid = N-acyl-S-1,2-diacyl-sn-glyceryl-L-cysteinyl-[lipoprotein] + a 2-acyl-sn-glycero-3-phospholipid + H(+)</text>
        <dbReference type="Rhea" id="RHEA:48228"/>
        <dbReference type="Rhea" id="RHEA-COMP:14681"/>
        <dbReference type="Rhea" id="RHEA-COMP:14684"/>
        <dbReference type="ChEBI" id="CHEBI:15378"/>
        <dbReference type="ChEBI" id="CHEBI:136912"/>
        <dbReference type="ChEBI" id="CHEBI:140656"/>
        <dbReference type="ChEBI" id="CHEBI:140657"/>
        <dbReference type="ChEBI" id="CHEBI:140660"/>
        <dbReference type="EC" id="2.3.1.269"/>
    </reaction>
</comment>
<dbReference type="PANTHER" id="PTHR38686:SF1">
    <property type="entry name" value="APOLIPOPROTEIN N-ACYLTRANSFERASE"/>
    <property type="match status" value="1"/>
</dbReference>
<keyword evidence="8 9" id="KW-0012">Acyltransferase</keyword>
<organism evidence="11 12">
    <name type="scientific">Nereida ignava</name>
    <dbReference type="NCBI Taxonomy" id="282199"/>
    <lineage>
        <taxon>Bacteria</taxon>
        <taxon>Pseudomonadati</taxon>
        <taxon>Pseudomonadota</taxon>
        <taxon>Alphaproteobacteria</taxon>
        <taxon>Rhodobacterales</taxon>
        <taxon>Roseobacteraceae</taxon>
        <taxon>Nereida</taxon>
    </lineage>
</organism>
<protein>
    <recommendedName>
        <fullName evidence="9">Apolipoprotein N-acyltransferase</fullName>
        <shortName evidence="9">ALP N-acyltransferase</shortName>
        <ecNumber evidence="9">2.3.1.269</ecNumber>
    </recommendedName>
</protein>
<evidence type="ECO:0000313" key="12">
    <source>
        <dbReference type="Proteomes" id="UP000048949"/>
    </source>
</evidence>
<dbReference type="NCBIfam" id="TIGR00546">
    <property type="entry name" value="lnt"/>
    <property type="match status" value="1"/>
</dbReference>
<dbReference type="InterPro" id="IPR004563">
    <property type="entry name" value="Apolipo_AcylTrfase"/>
</dbReference>
<dbReference type="GO" id="GO:0005886">
    <property type="term" value="C:plasma membrane"/>
    <property type="evidence" value="ECO:0007669"/>
    <property type="project" value="UniProtKB-SubCell"/>
</dbReference>
<comment type="pathway">
    <text evidence="9">Protein modification; lipoprotein biosynthesis (N-acyl transfer).</text>
</comment>
<keyword evidence="11" id="KW-0449">Lipoprotein</keyword>
<dbReference type="STRING" id="282199.GCA_001049735_01987"/>
<dbReference type="SUPFAM" id="SSF56317">
    <property type="entry name" value="Carbon-nitrogen hydrolase"/>
    <property type="match status" value="1"/>
</dbReference>
<keyword evidence="7 9" id="KW-0472">Membrane</keyword>
<accession>A0A0U1NMH7</accession>
<evidence type="ECO:0000256" key="6">
    <source>
        <dbReference type="ARBA" id="ARBA00022989"/>
    </source>
</evidence>
<comment type="function">
    <text evidence="9">Catalyzes the phospholipid dependent N-acylation of the N-terminal cysteine of apolipoprotein, the last step in lipoprotein maturation.</text>
</comment>
<feature type="transmembrane region" description="Helical" evidence="9">
    <location>
        <begin position="12"/>
        <end position="38"/>
    </location>
</feature>
<evidence type="ECO:0000256" key="2">
    <source>
        <dbReference type="ARBA" id="ARBA00010065"/>
    </source>
</evidence>
<dbReference type="HAMAP" id="MF_01148">
    <property type="entry name" value="Lnt"/>
    <property type="match status" value="1"/>
</dbReference>
<evidence type="ECO:0000256" key="7">
    <source>
        <dbReference type="ARBA" id="ARBA00023136"/>
    </source>
</evidence>
<dbReference type="InterPro" id="IPR003010">
    <property type="entry name" value="C-N_Hydrolase"/>
</dbReference>
<evidence type="ECO:0000256" key="5">
    <source>
        <dbReference type="ARBA" id="ARBA00022692"/>
    </source>
</evidence>
<evidence type="ECO:0000256" key="8">
    <source>
        <dbReference type="ARBA" id="ARBA00023315"/>
    </source>
</evidence>
<dbReference type="AlphaFoldDB" id="A0A0U1NMH7"/>
<comment type="subcellular location">
    <subcellularLocation>
        <location evidence="1 9">Cell membrane</location>
        <topology evidence="1 9">Multi-pass membrane protein</topology>
    </subcellularLocation>
</comment>
<keyword evidence="12" id="KW-1185">Reference proteome</keyword>
<dbReference type="PROSITE" id="PS50263">
    <property type="entry name" value="CN_HYDROLASE"/>
    <property type="match status" value="1"/>
</dbReference>
<feature type="transmembrane region" description="Helical" evidence="9">
    <location>
        <begin position="214"/>
        <end position="232"/>
    </location>
</feature>
<name>A0A0U1NMH7_9RHOB</name>
<keyword evidence="3 9" id="KW-1003">Cell membrane</keyword>
<feature type="domain" description="CN hydrolase" evidence="10">
    <location>
        <begin position="255"/>
        <end position="497"/>
    </location>
</feature>
<keyword evidence="6 9" id="KW-1133">Transmembrane helix</keyword>
<dbReference type="InterPro" id="IPR045378">
    <property type="entry name" value="LNT_N"/>
</dbReference>
<evidence type="ECO:0000259" key="10">
    <source>
        <dbReference type="PROSITE" id="PS50263"/>
    </source>
</evidence>
<keyword evidence="4 9" id="KW-0808">Transferase</keyword>